<evidence type="ECO:0000313" key="3">
    <source>
        <dbReference type="Proteomes" id="UP000655588"/>
    </source>
</evidence>
<feature type="domain" description="PiggyBac transposable element-derived protein" evidence="1">
    <location>
        <begin position="1"/>
        <end position="146"/>
    </location>
</feature>
<comment type="caution">
    <text evidence="2">The sequence shown here is derived from an EMBL/GenBank/DDBJ whole genome shotgun (WGS) entry which is preliminary data.</text>
</comment>
<organism evidence="2 3">
    <name type="scientific">Frieseomelitta varia</name>
    <dbReference type="NCBI Taxonomy" id="561572"/>
    <lineage>
        <taxon>Eukaryota</taxon>
        <taxon>Metazoa</taxon>
        <taxon>Ecdysozoa</taxon>
        <taxon>Arthropoda</taxon>
        <taxon>Hexapoda</taxon>
        <taxon>Insecta</taxon>
        <taxon>Pterygota</taxon>
        <taxon>Neoptera</taxon>
        <taxon>Endopterygota</taxon>
        <taxon>Hymenoptera</taxon>
        <taxon>Apocrita</taxon>
        <taxon>Aculeata</taxon>
        <taxon>Apoidea</taxon>
        <taxon>Anthophila</taxon>
        <taxon>Apidae</taxon>
        <taxon>Frieseomelitta</taxon>
    </lineage>
</organism>
<reference evidence="2" key="1">
    <citation type="submission" date="2019-11" db="EMBL/GenBank/DDBJ databases">
        <title>The nuclear and mitochondrial genomes of Frieseomelitta varia - a highly eusocial stingless bee (Meliponini) with a permanently sterile worker caste.</title>
        <authorList>
            <person name="Freitas F.C.P."/>
            <person name="Lourenco A.P."/>
            <person name="Nunes F.M.F."/>
            <person name="Paschoal A.R."/>
            <person name="Abreu F.C.P."/>
            <person name="Barbin F.O."/>
            <person name="Bataglia L."/>
            <person name="Cardoso-Junior C.A.M."/>
            <person name="Cervoni M.S."/>
            <person name="Silva S.R."/>
            <person name="Dalarmi F."/>
            <person name="Del Lama M.A."/>
            <person name="Depintor T.S."/>
            <person name="Ferreira K.M."/>
            <person name="Goria P.S."/>
            <person name="Jaskot M.C."/>
            <person name="Lago D.C."/>
            <person name="Luna-Lucena D."/>
            <person name="Moda L.M."/>
            <person name="Nascimento L."/>
            <person name="Pedrino M."/>
            <person name="Rabico F.O."/>
            <person name="Sanches F.C."/>
            <person name="Santos D.E."/>
            <person name="Santos C.G."/>
            <person name="Vieira J."/>
            <person name="Lopes T.F."/>
            <person name="Barchuk A.R."/>
            <person name="Hartfelder K."/>
            <person name="Simoes Z.L.P."/>
            <person name="Bitondi M.M.G."/>
            <person name="Pinheiro D.G."/>
        </authorList>
    </citation>
    <scope>NUCLEOTIDE SEQUENCE</scope>
    <source>
        <strain evidence="2">USP_RPSP 00005682</strain>
        <tissue evidence="2">Whole individual</tissue>
    </source>
</reference>
<name>A0A833VNP1_9HYME</name>
<evidence type="ECO:0000313" key="2">
    <source>
        <dbReference type="EMBL" id="KAF3426011.1"/>
    </source>
</evidence>
<protein>
    <recommendedName>
        <fullName evidence="1">PiggyBac transposable element-derived protein domain-containing protein</fullName>
    </recommendedName>
</protein>
<keyword evidence="3" id="KW-1185">Reference proteome</keyword>
<dbReference type="Pfam" id="PF13843">
    <property type="entry name" value="DDE_Tnp_1_7"/>
    <property type="match status" value="1"/>
</dbReference>
<evidence type="ECO:0000259" key="1">
    <source>
        <dbReference type="Pfam" id="PF13843"/>
    </source>
</evidence>
<dbReference type="PANTHER" id="PTHR46599:SF3">
    <property type="entry name" value="PIGGYBAC TRANSPOSABLE ELEMENT-DERIVED PROTEIN 4"/>
    <property type="match status" value="1"/>
</dbReference>
<dbReference type="AlphaFoldDB" id="A0A833VNP1"/>
<proteinExistence type="predicted"/>
<dbReference type="InterPro" id="IPR029526">
    <property type="entry name" value="PGBD"/>
</dbReference>
<dbReference type="PANTHER" id="PTHR46599">
    <property type="entry name" value="PIGGYBAC TRANSPOSABLE ELEMENT-DERIVED PROTEIN 4"/>
    <property type="match status" value="1"/>
</dbReference>
<gene>
    <name evidence="2" type="ORF">E2986_13231</name>
</gene>
<dbReference type="Proteomes" id="UP000655588">
    <property type="component" value="Unassembled WGS sequence"/>
</dbReference>
<dbReference type="EMBL" id="WNWW01000345">
    <property type="protein sequence ID" value="KAF3426011.1"/>
    <property type="molecule type" value="Genomic_DNA"/>
</dbReference>
<sequence length="336" mass="39141">MCRDRYFSLLKMLHFTDIVGHTTDRLYKINEVVEMLRTSFNNTFQLYQRLCIDESLLFYKGCLSFKQSRFGIKSFLLCDCQTGYVQDIIIYCGASTTVATEYQHVGKPGNIVMSLLQPFLNKGHTVYLDNWFSSPTLFILLHEKDICMWNAYCLYKDTTKKQISMAKFHLQKYYKNHEYHRSGSNYPIRLTGRHFPSIYHSRKKNRKRRCVICVAGGVNPCISVNTVMWACAFPLVSKTITPSYTISFELWTTDYTWDNCRLGASRKMNAIRHMRRAEIFVNMPRTLNTKCDDCSDVTNKARVNILYFVSVKTHDRSVLIANKSNAIHSKLKGYLT</sequence>
<accession>A0A833VNP1</accession>